<dbReference type="Gene3D" id="1.25.40.390">
    <property type="match status" value="1"/>
</dbReference>
<dbReference type="OrthoDB" id="1109828at2"/>
<dbReference type="SUPFAM" id="SSF48452">
    <property type="entry name" value="TPR-like"/>
    <property type="match status" value="1"/>
</dbReference>
<dbReference type="AlphaFoldDB" id="A0A4Y8L245"/>
<dbReference type="RefSeq" id="WP_026627812.1">
    <property type="nucleotide sequence ID" value="NZ_JAWZLG010000015.1"/>
</dbReference>
<evidence type="ECO:0000313" key="2">
    <source>
        <dbReference type="EMBL" id="TFD96118.1"/>
    </source>
</evidence>
<reference evidence="2 3" key="1">
    <citation type="submission" date="2019-03" db="EMBL/GenBank/DDBJ databases">
        <title>San Antonio Military Medical Center submission to MRSN (WRAIR), pending publication.</title>
        <authorList>
            <person name="Blyth D.M."/>
            <person name="Mccarthy S.L."/>
            <person name="Schall S.E."/>
            <person name="Stam J.A."/>
            <person name="Ong A.C."/>
            <person name="Mcgann P.T."/>
        </authorList>
    </citation>
    <scope>NUCLEOTIDE SEQUENCE [LARGE SCALE GENOMIC DNA]</scope>
    <source>
        <strain evidence="2 3">MRSN571793</strain>
    </source>
</reference>
<sequence length="543" mass="60749">MKKIIKGLLFASLLISTTSCKDLEEINVDPNNPTEVSTPAILLGAEKKIMDYMYDNWFSGRQNLVYAQYWAQRNYTEEDRYQIRESVNNSYFNYFYTAASNLAKIEKMNSDEATKGTAAVYGDNNNQIATAKILKIWLMQVLADTWGGIPYSEAFKLTDGTFYPKYDDLDQLYASLISELDEAIALIDVNEDGFTTGDNIYDGDPVLWKKFANSLKCRLAIRLSKVDSNWKKYIAEAVESGVFTSNDDNALFEYSTTAPNQSYFYRGFFVDARNDFSISKPFTDLLKGQADTLNAKSHPWKGVVDPRLPIYTSANDAGEYIGVPYGVESNDLSSVAPGIDYAPDFSKGKPLVVQANFSVPLLTYAEICFILSEYNGFSADEYKKGIEASIDFWSDMNVAVKGGKAVSDADKATYIAAVSSKVNAETVATQKYIHLYMDGTEAWAEYRRTGYPLTLLKPDEHSTVAYLYDDKGNITGTTILDFTTLSETKGDLPARIKYPTNESTLNPTGFKDAVAKLTDGTNNYYSKMFWDVRTTSNPHPVNK</sequence>
<feature type="signal peptide" evidence="1">
    <location>
        <begin position="1"/>
        <end position="21"/>
    </location>
</feature>
<dbReference type="Pfam" id="PF12771">
    <property type="entry name" value="SusD-like_2"/>
    <property type="match status" value="1"/>
</dbReference>
<dbReference type="PROSITE" id="PS51257">
    <property type="entry name" value="PROKAR_LIPOPROTEIN"/>
    <property type="match status" value="1"/>
</dbReference>
<proteinExistence type="predicted"/>
<keyword evidence="2" id="KW-0449">Lipoprotein</keyword>
<dbReference type="Proteomes" id="UP000297861">
    <property type="component" value="Unassembled WGS sequence"/>
</dbReference>
<organism evidence="2 3">
    <name type="scientific">Dysgonomonas capnocytophagoides</name>
    <dbReference type="NCBI Taxonomy" id="45254"/>
    <lineage>
        <taxon>Bacteria</taxon>
        <taxon>Pseudomonadati</taxon>
        <taxon>Bacteroidota</taxon>
        <taxon>Bacteroidia</taxon>
        <taxon>Bacteroidales</taxon>
        <taxon>Dysgonomonadaceae</taxon>
        <taxon>Dysgonomonas</taxon>
    </lineage>
</organism>
<accession>A0A4Y8L245</accession>
<evidence type="ECO:0000313" key="3">
    <source>
        <dbReference type="Proteomes" id="UP000297861"/>
    </source>
</evidence>
<dbReference type="InterPro" id="IPR041662">
    <property type="entry name" value="SusD-like_2"/>
</dbReference>
<feature type="chain" id="PRO_5021415952" evidence="1">
    <location>
        <begin position="22"/>
        <end position="543"/>
    </location>
</feature>
<dbReference type="InterPro" id="IPR011990">
    <property type="entry name" value="TPR-like_helical_dom_sf"/>
</dbReference>
<protein>
    <submittedName>
        <fullName evidence="2">SusD/RagB family nutrient-binding outer membrane lipoprotein</fullName>
    </submittedName>
</protein>
<evidence type="ECO:0000256" key="1">
    <source>
        <dbReference type="SAM" id="SignalP"/>
    </source>
</evidence>
<comment type="caution">
    <text evidence="2">The sequence shown here is derived from an EMBL/GenBank/DDBJ whole genome shotgun (WGS) entry which is preliminary data.</text>
</comment>
<dbReference type="EMBL" id="SOML01000006">
    <property type="protein sequence ID" value="TFD96118.1"/>
    <property type="molecule type" value="Genomic_DNA"/>
</dbReference>
<name>A0A4Y8L245_9BACT</name>
<dbReference type="STRING" id="1121485.GCA_000426485_00545"/>
<gene>
    <name evidence="2" type="ORF">E2605_11030</name>
</gene>
<keyword evidence="3" id="KW-1185">Reference proteome</keyword>
<keyword evidence="1" id="KW-0732">Signal</keyword>